<evidence type="ECO:0000256" key="8">
    <source>
        <dbReference type="ARBA" id="ARBA00022840"/>
    </source>
</evidence>
<evidence type="ECO:0000256" key="7">
    <source>
        <dbReference type="ARBA" id="ARBA00022741"/>
    </source>
</evidence>
<protein>
    <recommendedName>
        <fullName evidence="3">tRNA threonylcarbamoyladenosine biosynthesis protein TsaE</fullName>
    </recommendedName>
    <alternativeName>
        <fullName evidence="10">t(6)A37 threonylcarbamoyladenosine biosynthesis protein TsaE</fullName>
    </alternativeName>
</protein>
<keyword evidence="8" id="KW-0067">ATP-binding</keyword>
<dbReference type="GO" id="GO:0046872">
    <property type="term" value="F:metal ion binding"/>
    <property type="evidence" value="ECO:0007669"/>
    <property type="project" value="UniProtKB-KW"/>
</dbReference>
<evidence type="ECO:0000256" key="10">
    <source>
        <dbReference type="ARBA" id="ARBA00032441"/>
    </source>
</evidence>
<reference evidence="11" key="1">
    <citation type="submission" date="2016-10" db="EMBL/GenBank/DDBJ databases">
        <title>Sequence of Gallionella enrichment culture.</title>
        <authorList>
            <person name="Poehlein A."/>
            <person name="Muehling M."/>
            <person name="Daniel R."/>
        </authorList>
    </citation>
    <scope>NUCLEOTIDE SEQUENCE</scope>
</reference>
<comment type="caution">
    <text evidence="11">The sequence shown here is derived from an EMBL/GenBank/DDBJ whole genome shotgun (WGS) entry which is preliminary data.</text>
</comment>
<dbReference type="AlphaFoldDB" id="A0A1J5PNH0"/>
<evidence type="ECO:0000256" key="4">
    <source>
        <dbReference type="ARBA" id="ARBA00022490"/>
    </source>
</evidence>
<dbReference type="PANTHER" id="PTHR33540">
    <property type="entry name" value="TRNA THREONYLCARBAMOYLADENOSINE BIOSYNTHESIS PROTEIN TSAE"/>
    <property type="match status" value="1"/>
</dbReference>
<keyword evidence="7" id="KW-0547">Nucleotide-binding</keyword>
<comment type="subcellular location">
    <subcellularLocation>
        <location evidence="1">Cytoplasm</location>
    </subcellularLocation>
</comment>
<proteinExistence type="inferred from homology"/>
<organism evidence="11">
    <name type="scientific">mine drainage metagenome</name>
    <dbReference type="NCBI Taxonomy" id="410659"/>
    <lineage>
        <taxon>unclassified sequences</taxon>
        <taxon>metagenomes</taxon>
        <taxon>ecological metagenomes</taxon>
    </lineage>
</organism>
<dbReference type="GO" id="GO:0005524">
    <property type="term" value="F:ATP binding"/>
    <property type="evidence" value="ECO:0007669"/>
    <property type="project" value="UniProtKB-KW"/>
</dbReference>
<sequence>MSDRATHLTLSSEEDMTRLGQWLAPQLKAGDVILLSGPIGAGKTHLARAIIKARLAALGRDEDVPSPTFTLVQTYDGGGTEVWHADLYRLTHPNEAEELGLADAFETAICLVEWPDRLGSLTPQGALRITLSAPADIDGRKMVLSGGDRWSPLLATLTARAIPNV</sequence>
<evidence type="ECO:0000256" key="3">
    <source>
        <dbReference type="ARBA" id="ARBA00019010"/>
    </source>
</evidence>
<gene>
    <name evidence="11" type="primary">tsaE_14</name>
    <name evidence="11" type="ORF">GALL_490970</name>
</gene>
<keyword evidence="6" id="KW-0479">Metal-binding</keyword>
<dbReference type="NCBIfam" id="TIGR00150">
    <property type="entry name" value="T6A_YjeE"/>
    <property type="match status" value="1"/>
</dbReference>
<accession>A0A1J5PNH0</accession>
<dbReference type="InterPro" id="IPR003442">
    <property type="entry name" value="T6A_TsaE"/>
</dbReference>
<name>A0A1J5PNH0_9ZZZZ</name>
<dbReference type="Gene3D" id="3.40.50.300">
    <property type="entry name" value="P-loop containing nucleotide triphosphate hydrolases"/>
    <property type="match status" value="1"/>
</dbReference>
<dbReference type="Pfam" id="PF02367">
    <property type="entry name" value="TsaE"/>
    <property type="match status" value="1"/>
</dbReference>
<evidence type="ECO:0000313" key="11">
    <source>
        <dbReference type="EMBL" id="OIQ69303.1"/>
    </source>
</evidence>
<dbReference type="EMBL" id="MLJW01004804">
    <property type="protein sequence ID" value="OIQ69303.1"/>
    <property type="molecule type" value="Genomic_DNA"/>
</dbReference>
<dbReference type="SUPFAM" id="SSF52540">
    <property type="entry name" value="P-loop containing nucleoside triphosphate hydrolases"/>
    <property type="match status" value="1"/>
</dbReference>
<keyword evidence="4" id="KW-0963">Cytoplasm</keyword>
<dbReference type="GO" id="GO:0002949">
    <property type="term" value="P:tRNA threonylcarbamoyladenosine modification"/>
    <property type="evidence" value="ECO:0007669"/>
    <property type="project" value="InterPro"/>
</dbReference>
<comment type="similarity">
    <text evidence="2">Belongs to the TsaE family.</text>
</comment>
<dbReference type="PANTHER" id="PTHR33540:SF2">
    <property type="entry name" value="TRNA THREONYLCARBAMOYLADENOSINE BIOSYNTHESIS PROTEIN TSAE"/>
    <property type="match status" value="1"/>
</dbReference>
<evidence type="ECO:0000256" key="6">
    <source>
        <dbReference type="ARBA" id="ARBA00022723"/>
    </source>
</evidence>
<evidence type="ECO:0000256" key="5">
    <source>
        <dbReference type="ARBA" id="ARBA00022694"/>
    </source>
</evidence>
<keyword evidence="9" id="KW-0460">Magnesium</keyword>
<evidence type="ECO:0000256" key="2">
    <source>
        <dbReference type="ARBA" id="ARBA00007599"/>
    </source>
</evidence>
<dbReference type="InterPro" id="IPR027417">
    <property type="entry name" value="P-loop_NTPase"/>
</dbReference>
<evidence type="ECO:0000256" key="1">
    <source>
        <dbReference type="ARBA" id="ARBA00004496"/>
    </source>
</evidence>
<evidence type="ECO:0000256" key="9">
    <source>
        <dbReference type="ARBA" id="ARBA00022842"/>
    </source>
</evidence>
<keyword evidence="5" id="KW-0819">tRNA processing</keyword>
<dbReference type="GO" id="GO:0005737">
    <property type="term" value="C:cytoplasm"/>
    <property type="evidence" value="ECO:0007669"/>
    <property type="project" value="UniProtKB-SubCell"/>
</dbReference>